<dbReference type="SUPFAM" id="SSF54197">
    <property type="entry name" value="HIT-like"/>
    <property type="match status" value="1"/>
</dbReference>
<reference evidence="4" key="1">
    <citation type="submission" date="2022-12" db="EMBL/GenBank/DDBJ databases">
        <title>Reference genome sequencing for broad-spectrum identification of bacterial and archaeal isolates by mass spectrometry.</title>
        <authorList>
            <person name="Sekiguchi Y."/>
            <person name="Tourlousse D.M."/>
        </authorList>
    </citation>
    <scope>NUCLEOTIDE SEQUENCE</scope>
    <source>
        <strain evidence="4">10succ1</strain>
    </source>
</reference>
<evidence type="ECO:0000313" key="5">
    <source>
        <dbReference type="Proteomes" id="UP001144471"/>
    </source>
</evidence>
<feature type="short sequence motif" description="Histidine triad motif" evidence="2">
    <location>
        <begin position="95"/>
        <end position="99"/>
    </location>
</feature>
<proteinExistence type="predicted"/>
<dbReference type="InterPro" id="IPR001310">
    <property type="entry name" value="Histidine_triad_HIT"/>
</dbReference>
<gene>
    <name evidence="4" type="ORF">PM10SUCC1_31440</name>
</gene>
<name>A0A9W6GP88_9FUSO</name>
<dbReference type="Proteomes" id="UP001144471">
    <property type="component" value="Unassembled WGS sequence"/>
</dbReference>
<keyword evidence="5" id="KW-1185">Reference proteome</keyword>
<accession>A0A9W6GP88</accession>
<evidence type="ECO:0000313" key="4">
    <source>
        <dbReference type="EMBL" id="GLI57630.1"/>
    </source>
</evidence>
<dbReference type="Gene3D" id="3.30.428.10">
    <property type="entry name" value="HIT-like"/>
    <property type="match status" value="1"/>
</dbReference>
<evidence type="ECO:0000256" key="1">
    <source>
        <dbReference type="PIRSR" id="PIRSR601310-1"/>
    </source>
</evidence>
<dbReference type="InterPro" id="IPR011146">
    <property type="entry name" value="HIT-like"/>
</dbReference>
<dbReference type="PRINTS" id="PR00332">
    <property type="entry name" value="HISTRIAD"/>
</dbReference>
<dbReference type="RefSeq" id="WP_281837309.1">
    <property type="nucleotide sequence ID" value="NZ_BSDY01000021.1"/>
</dbReference>
<dbReference type="GO" id="GO:0003824">
    <property type="term" value="F:catalytic activity"/>
    <property type="evidence" value="ECO:0007669"/>
    <property type="project" value="InterPro"/>
</dbReference>
<dbReference type="PROSITE" id="PS51084">
    <property type="entry name" value="HIT_2"/>
    <property type="match status" value="1"/>
</dbReference>
<comment type="caution">
    <text evidence="4">The sequence shown here is derived from an EMBL/GenBank/DDBJ whole genome shotgun (WGS) entry which is preliminary data.</text>
</comment>
<sequence length="141" mass="16510">MEECVFCRIVKGEHRATIVYEDDLVVSFMDIDPISRGHLLIVTREHRGDLDELTSEESRRVMEISKRLLKILKERYNPMGYSIMQNGGDFNDIGHYHMHLFPRYAAGDFGWVSKEVEGHDIEEEGRKIAGGLDRVEREEWR</sequence>
<protein>
    <submittedName>
        <fullName evidence="4">HIT family protein</fullName>
    </submittedName>
</protein>
<evidence type="ECO:0000259" key="3">
    <source>
        <dbReference type="PROSITE" id="PS51084"/>
    </source>
</evidence>
<dbReference type="Pfam" id="PF01230">
    <property type="entry name" value="HIT"/>
    <property type="match status" value="1"/>
</dbReference>
<evidence type="ECO:0000256" key="2">
    <source>
        <dbReference type="PROSITE-ProRule" id="PRU00464"/>
    </source>
</evidence>
<dbReference type="EMBL" id="BSDY01000021">
    <property type="protein sequence ID" value="GLI57630.1"/>
    <property type="molecule type" value="Genomic_DNA"/>
</dbReference>
<dbReference type="InterPro" id="IPR036265">
    <property type="entry name" value="HIT-like_sf"/>
</dbReference>
<dbReference type="GO" id="GO:0009117">
    <property type="term" value="P:nucleotide metabolic process"/>
    <property type="evidence" value="ECO:0007669"/>
    <property type="project" value="TreeGrafter"/>
</dbReference>
<feature type="domain" description="HIT" evidence="3">
    <location>
        <begin position="5"/>
        <end position="111"/>
    </location>
</feature>
<dbReference type="PANTHER" id="PTHR46648:SF1">
    <property type="entry name" value="ADENOSINE 5'-MONOPHOSPHORAMIDASE HNT1"/>
    <property type="match status" value="1"/>
</dbReference>
<dbReference type="PANTHER" id="PTHR46648">
    <property type="entry name" value="HIT FAMILY PROTEIN 1"/>
    <property type="match status" value="1"/>
</dbReference>
<organism evidence="4 5">
    <name type="scientific">Propionigenium maris DSM 9537</name>
    <dbReference type="NCBI Taxonomy" id="1123000"/>
    <lineage>
        <taxon>Bacteria</taxon>
        <taxon>Fusobacteriati</taxon>
        <taxon>Fusobacteriota</taxon>
        <taxon>Fusobacteriia</taxon>
        <taxon>Fusobacteriales</taxon>
        <taxon>Fusobacteriaceae</taxon>
        <taxon>Propionigenium</taxon>
    </lineage>
</organism>
<dbReference type="AlphaFoldDB" id="A0A9W6GP88"/>
<feature type="active site" description="Tele-AMP-histidine intermediate" evidence="1">
    <location>
        <position position="99"/>
    </location>
</feature>